<comment type="caution">
    <text evidence="1">The sequence shown here is derived from an EMBL/GenBank/DDBJ whole genome shotgun (WGS) entry which is preliminary data.</text>
</comment>
<sequence>MRESCTDPGVDRNAEVAIAEHRLALADCEDKRALAVEDGYLVRQHFGLGRPSAVDGVER</sequence>
<evidence type="ECO:0000313" key="2">
    <source>
        <dbReference type="Proteomes" id="UP001595976"/>
    </source>
</evidence>
<proteinExistence type="predicted"/>
<name>A0ABW0F1L6_9HYPH</name>
<reference evidence="2" key="1">
    <citation type="journal article" date="2019" name="Int. J. Syst. Evol. Microbiol.">
        <title>The Global Catalogue of Microorganisms (GCM) 10K type strain sequencing project: providing services to taxonomists for standard genome sequencing and annotation.</title>
        <authorList>
            <consortium name="The Broad Institute Genomics Platform"/>
            <consortium name="The Broad Institute Genome Sequencing Center for Infectious Disease"/>
            <person name="Wu L."/>
            <person name="Ma J."/>
        </authorList>
    </citation>
    <scope>NUCLEOTIDE SEQUENCE [LARGE SCALE GENOMIC DNA]</scope>
    <source>
        <strain evidence="2">CGMCC 1.15643</strain>
    </source>
</reference>
<dbReference type="Proteomes" id="UP001595976">
    <property type="component" value="Unassembled WGS sequence"/>
</dbReference>
<gene>
    <name evidence="1" type="ORF">ACFPK2_04715</name>
</gene>
<organism evidence="1 2">
    <name type="scientific">Bosea minatitlanensis</name>
    <dbReference type="NCBI Taxonomy" id="128782"/>
    <lineage>
        <taxon>Bacteria</taxon>
        <taxon>Pseudomonadati</taxon>
        <taxon>Pseudomonadota</taxon>
        <taxon>Alphaproteobacteria</taxon>
        <taxon>Hyphomicrobiales</taxon>
        <taxon>Boseaceae</taxon>
        <taxon>Bosea</taxon>
    </lineage>
</organism>
<dbReference type="RefSeq" id="WP_260347649.1">
    <property type="nucleotide sequence ID" value="NZ_JAOAOS010000001.1"/>
</dbReference>
<keyword evidence="2" id="KW-1185">Reference proteome</keyword>
<dbReference type="EMBL" id="JBHSLI010000001">
    <property type="protein sequence ID" value="MFC5292290.1"/>
    <property type="molecule type" value="Genomic_DNA"/>
</dbReference>
<protein>
    <submittedName>
        <fullName evidence="1">Uncharacterized protein</fullName>
    </submittedName>
</protein>
<accession>A0ABW0F1L6</accession>
<evidence type="ECO:0000313" key="1">
    <source>
        <dbReference type="EMBL" id="MFC5292290.1"/>
    </source>
</evidence>